<dbReference type="PANTHER" id="PTHR46796:SF6">
    <property type="entry name" value="ARAC SUBFAMILY"/>
    <property type="match status" value="1"/>
</dbReference>
<keyword evidence="3" id="KW-0804">Transcription</keyword>
<dbReference type="Proteomes" id="UP000538666">
    <property type="component" value="Unassembled WGS sequence"/>
</dbReference>
<feature type="domain" description="HTH araC/xylS-type" evidence="4">
    <location>
        <begin position="167"/>
        <end position="265"/>
    </location>
</feature>
<sequence>MNDVLRLDRVIATPLVGVMSQTLSKQCLFKVIKAGTFDHGLKPDSMTRYQYGPGDLILARKGTEEWVHWISDSDMLMLELPDSAFRDVADSTGTSELEIQGTANLRDQRISALVEALEAEQVSGFPAGRIFLDGIGRALAATLMQTRGVLQRSLRSYTTALSTAQLRRVIEQIHVHIERDLTVAELAETAGLSAAYFSEAFRGATGYPPHQFVVRARVERAKELLRTTDWTIIEVAMACGFQSPQQLAKVFQRLLKATPTGYRREFAR</sequence>
<keyword evidence="6" id="KW-1185">Reference proteome</keyword>
<dbReference type="Gene3D" id="1.10.10.60">
    <property type="entry name" value="Homeodomain-like"/>
    <property type="match status" value="2"/>
</dbReference>
<dbReference type="AlphaFoldDB" id="A0A841JXJ4"/>
<dbReference type="InterPro" id="IPR050204">
    <property type="entry name" value="AraC_XylS_family_regulators"/>
</dbReference>
<dbReference type="InterPro" id="IPR009057">
    <property type="entry name" value="Homeodomain-like_sf"/>
</dbReference>
<reference evidence="5 6" key="1">
    <citation type="submission" date="2020-08" db="EMBL/GenBank/DDBJ databases">
        <title>Genomic Encyclopedia of Type Strains, Phase IV (KMG-IV): sequencing the most valuable type-strain genomes for metagenomic binning, comparative biology and taxonomic classification.</title>
        <authorList>
            <person name="Goeker M."/>
        </authorList>
    </citation>
    <scope>NUCLEOTIDE SEQUENCE [LARGE SCALE GENOMIC DNA]</scope>
    <source>
        <strain evidence="5 6">DSM 103733</strain>
    </source>
</reference>
<dbReference type="SUPFAM" id="SSF46689">
    <property type="entry name" value="Homeodomain-like"/>
    <property type="match status" value="2"/>
</dbReference>
<name>A0A841JXJ4_9BACT</name>
<dbReference type="RefSeq" id="WP_050058920.1">
    <property type="nucleotide sequence ID" value="NZ_JACHEK010000004.1"/>
</dbReference>
<protein>
    <submittedName>
        <fullName evidence="5">AraC family transcriptional regulator</fullName>
    </submittedName>
</protein>
<evidence type="ECO:0000259" key="4">
    <source>
        <dbReference type="PROSITE" id="PS01124"/>
    </source>
</evidence>
<gene>
    <name evidence="5" type="ORF">HNQ77_002411</name>
</gene>
<evidence type="ECO:0000256" key="2">
    <source>
        <dbReference type="ARBA" id="ARBA00023125"/>
    </source>
</evidence>
<dbReference type="InterPro" id="IPR018062">
    <property type="entry name" value="HTH_AraC-typ_CS"/>
</dbReference>
<dbReference type="PROSITE" id="PS01124">
    <property type="entry name" value="HTH_ARAC_FAMILY_2"/>
    <property type="match status" value="1"/>
</dbReference>
<evidence type="ECO:0000313" key="5">
    <source>
        <dbReference type="EMBL" id="MBB6144459.1"/>
    </source>
</evidence>
<keyword evidence="1" id="KW-0805">Transcription regulation</keyword>
<comment type="caution">
    <text evidence="5">The sequence shown here is derived from an EMBL/GenBank/DDBJ whole genome shotgun (WGS) entry which is preliminary data.</text>
</comment>
<dbReference type="Pfam" id="PF12833">
    <property type="entry name" value="HTH_18"/>
    <property type="match status" value="1"/>
</dbReference>
<dbReference type="SMART" id="SM00342">
    <property type="entry name" value="HTH_ARAC"/>
    <property type="match status" value="1"/>
</dbReference>
<evidence type="ECO:0000256" key="3">
    <source>
        <dbReference type="ARBA" id="ARBA00023163"/>
    </source>
</evidence>
<evidence type="ECO:0000313" key="6">
    <source>
        <dbReference type="Proteomes" id="UP000538666"/>
    </source>
</evidence>
<dbReference type="InterPro" id="IPR018060">
    <property type="entry name" value="HTH_AraC"/>
</dbReference>
<organism evidence="5 6">
    <name type="scientific">Silvibacterium bohemicum</name>
    <dbReference type="NCBI Taxonomy" id="1577686"/>
    <lineage>
        <taxon>Bacteria</taxon>
        <taxon>Pseudomonadati</taxon>
        <taxon>Acidobacteriota</taxon>
        <taxon>Terriglobia</taxon>
        <taxon>Terriglobales</taxon>
        <taxon>Acidobacteriaceae</taxon>
        <taxon>Silvibacterium</taxon>
    </lineage>
</organism>
<dbReference type="PROSITE" id="PS00041">
    <property type="entry name" value="HTH_ARAC_FAMILY_1"/>
    <property type="match status" value="1"/>
</dbReference>
<dbReference type="GO" id="GO:0043565">
    <property type="term" value="F:sequence-specific DNA binding"/>
    <property type="evidence" value="ECO:0007669"/>
    <property type="project" value="InterPro"/>
</dbReference>
<dbReference type="PANTHER" id="PTHR46796">
    <property type="entry name" value="HTH-TYPE TRANSCRIPTIONAL ACTIVATOR RHAS-RELATED"/>
    <property type="match status" value="1"/>
</dbReference>
<dbReference type="EMBL" id="JACHEK010000004">
    <property type="protein sequence ID" value="MBB6144459.1"/>
    <property type="molecule type" value="Genomic_DNA"/>
</dbReference>
<evidence type="ECO:0000256" key="1">
    <source>
        <dbReference type="ARBA" id="ARBA00023015"/>
    </source>
</evidence>
<accession>A0A841JXJ4</accession>
<proteinExistence type="predicted"/>
<keyword evidence="2" id="KW-0238">DNA-binding</keyword>
<dbReference type="OrthoDB" id="110167at2"/>
<dbReference type="GO" id="GO:0003700">
    <property type="term" value="F:DNA-binding transcription factor activity"/>
    <property type="evidence" value="ECO:0007669"/>
    <property type="project" value="InterPro"/>
</dbReference>